<evidence type="ECO:0000256" key="2">
    <source>
        <dbReference type="ARBA" id="ARBA00022603"/>
    </source>
</evidence>
<dbReference type="STRING" id="1648404.CP97_05130"/>
<dbReference type="InterPro" id="IPR002052">
    <property type="entry name" value="DNA_methylase_N6_adenine_CS"/>
</dbReference>
<name>A0A0H4VAQ1_9SPHN</name>
<protein>
    <recommendedName>
        <fullName evidence="1">site-specific DNA-methyltransferase (adenine-specific)</fullName>
        <ecNumber evidence="1">2.1.1.72</ecNumber>
    </recommendedName>
</protein>
<dbReference type="PRINTS" id="PR00507">
    <property type="entry name" value="N12N6MTFRASE"/>
</dbReference>
<dbReference type="InterPro" id="IPR029063">
    <property type="entry name" value="SAM-dependent_MTases_sf"/>
</dbReference>
<dbReference type="Gene3D" id="3.90.1570.30">
    <property type="match status" value="1"/>
</dbReference>
<evidence type="ECO:0000256" key="7">
    <source>
        <dbReference type="ARBA" id="ARBA00047942"/>
    </source>
</evidence>
<reference evidence="11 12" key="1">
    <citation type="journal article" date="2015" name="Int. J. Syst. Evol. Microbiol.">
        <title>Erythrobacter atlanticus sp. nov., a bacterium from ocean sediment able to degrade polycyclic aromatic hydrocarbons.</title>
        <authorList>
            <person name="Zhuang L."/>
            <person name="Liu Y."/>
            <person name="Wang L."/>
            <person name="Wang W."/>
            <person name="Shao Z."/>
        </authorList>
    </citation>
    <scope>NUCLEOTIDE SEQUENCE [LARGE SCALE GENOMIC DNA]</scope>
    <source>
        <strain evidence="12">s21-N3</strain>
    </source>
</reference>
<dbReference type="KEGG" id="ery:CP97_05130"/>
<sequence length="978" mass="109990">MSKSLFGSPAACNRRCMPAPKIISDLVERFRLHKDAYQASSYNETQVRREFIDPFFKALGWDIDNEQGYAEAYKDVVHEDALKIGGNTKAPDYAFRIGGTRKFFLEAKKPSVNIKQDVGPAFQIRRYAWSAKLSLSILTDFEEFAVYDCRVKPEKNDKASIARTAYFTFEDYIDKWDEIAEIFSREAVLKGSFDKYAADNRRKRGTAEVDDAFLAEIENWRSMLAKNIALRNRQLDVRELNAAVQRIIDRIVFLRIAEDRGIEKYGQLQSIADKKGIYEGLTALFRKADDRYNSGLFHFKKGDGSPETLDTFTLDLEIDDKVLKPVIKNLYYPESPYEFSVLPADILGQVYERFLGKVIRLSGSRATIEEKPEVKKAGGVYYTPSYVVNHIVAKTLEPLLAGKTPAQASGQDGRVKNAAPLRVVDPACGSGSFLIGAYQFLLDWYRDAYVSEGPQKHLGGKDPKLLEVGEDDWRLTIAERRRILLAHIYGVDIDPQAVEVTKLSLLLKVLEGETADAMARQMDLFRIRALPDLGENIKCGNSLIGPDFYQQISSDLFGEEDLYRINSFDWKSEFPFFKTEGGFGAVIGNPPWVSLTGKFGNDILSNEEQEHLIRKFDGNTYMPNMYEYFISMGLTITKDGGRFSFIVPDRFGKNDQFLGLRQKILKNVALGEVLYRAPFPGVTADTLIFGIENRKPSSREKTLIGDYTGHRRSIPQASLLNGANRFRFEDLDALALGKALVRLEASGTAKPLGQLIQTTSGFGGKSTMITNARQNAKQIEVLKGASISKFRVGNPLYFDFDKKNITGRTTDKAKLGWSPKLLIRKTGSRLIAAFDESGIFPEQSLYFTFGDSSISEHYLLALLNSRLIGYIFAERMLTNQDSIAQVKKVDLDALPIVMEDQIGDGKNRVDLVAEAARSICSSLAAHDGAKSEQVRAVHRRTIKASLESIDQHIYDLYALTPEERAEVDDWDGHLELSF</sequence>
<keyword evidence="3" id="KW-0808">Transferase</keyword>
<gene>
    <name evidence="11" type="ORF">CP97_05130</name>
</gene>
<evidence type="ECO:0000313" key="12">
    <source>
        <dbReference type="Proteomes" id="UP000059113"/>
    </source>
</evidence>
<dbReference type="GO" id="GO:0009007">
    <property type="term" value="F:site-specific DNA-methyltransferase (adenine-specific) activity"/>
    <property type="evidence" value="ECO:0007669"/>
    <property type="project" value="UniProtKB-EC"/>
</dbReference>
<comment type="catalytic activity">
    <reaction evidence="7">
        <text>a 2'-deoxyadenosine in DNA + S-adenosyl-L-methionine = an N(6)-methyl-2'-deoxyadenosine in DNA + S-adenosyl-L-homocysteine + H(+)</text>
        <dbReference type="Rhea" id="RHEA:15197"/>
        <dbReference type="Rhea" id="RHEA-COMP:12418"/>
        <dbReference type="Rhea" id="RHEA-COMP:12419"/>
        <dbReference type="ChEBI" id="CHEBI:15378"/>
        <dbReference type="ChEBI" id="CHEBI:57856"/>
        <dbReference type="ChEBI" id="CHEBI:59789"/>
        <dbReference type="ChEBI" id="CHEBI:90615"/>
        <dbReference type="ChEBI" id="CHEBI:90616"/>
        <dbReference type="EC" id="2.1.1.72"/>
    </reaction>
</comment>
<keyword evidence="12" id="KW-1185">Reference proteome</keyword>
<dbReference type="InterPro" id="IPR050953">
    <property type="entry name" value="N4_N6_ade-DNA_methylase"/>
</dbReference>
<dbReference type="InterPro" id="IPR011639">
    <property type="entry name" value="MethylTrfase_TaqI-like_dom"/>
</dbReference>
<evidence type="ECO:0000256" key="4">
    <source>
        <dbReference type="ARBA" id="ARBA00022691"/>
    </source>
</evidence>
<feature type="domain" description="Type II methyltransferase M.TaqI-like" evidence="9">
    <location>
        <begin position="487"/>
        <end position="673"/>
    </location>
</feature>
<dbReference type="EMBL" id="CP011310">
    <property type="protein sequence ID" value="AKQ41535.2"/>
    <property type="molecule type" value="Genomic_DNA"/>
</dbReference>
<organism evidence="11 12">
    <name type="scientific">Aurantiacibacter atlanticus</name>
    <dbReference type="NCBI Taxonomy" id="1648404"/>
    <lineage>
        <taxon>Bacteria</taxon>
        <taxon>Pseudomonadati</taxon>
        <taxon>Pseudomonadota</taxon>
        <taxon>Alphaproteobacteria</taxon>
        <taxon>Sphingomonadales</taxon>
        <taxon>Erythrobacteraceae</taxon>
        <taxon>Aurantiacibacter</taxon>
    </lineage>
</organism>
<evidence type="ECO:0000256" key="3">
    <source>
        <dbReference type="ARBA" id="ARBA00022679"/>
    </source>
</evidence>
<reference evidence="12" key="2">
    <citation type="submission" date="2015-04" db="EMBL/GenBank/DDBJ databases">
        <title>The complete genome sequence of Erythrobacter sp. s21-N3.</title>
        <authorList>
            <person name="Zhuang L."/>
            <person name="Liu Y."/>
            <person name="Shao Z."/>
        </authorList>
    </citation>
    <scope>NUCLEOTIDE SEQUENCE [LARGE SCALE GENOMIC DNA]</scope>
    <source>
        <strain evidence="12">s21-N3</strain>
    </source>
</reference>
<feature type="domain" description="Restriction endonuclease type I HsdR N-terminal" evidence="8">
    <location>
        <begin position="42"/>
        <end position="154"/>
    </location>
</feature>
<dbReference type="PANTHER" id="PTHR33841:SF1">
    <property type="entry name" value="DNA METHYLTRANSFERASE A"/>
    <property type="match status" value="1"/>
</dbReference>
<dbReference type="PANTHER" id="PTHR33841">
    <property type="entry name" value="DNA METHYLTRANSFERASE YEEA-RELATED"/>
    <property type="match status" value="1"/>
</dbReference>
<dbReference type="PROSITE" id="PS00092">
    <property type="entry name" value="N6_MTASE"/>
    <property type="match status" value="1"/>
</dbReference>
<evidence type="ECO:0000256" key="6">
    <source>
        <dbReference type="ARBA" id="ARBA00023125"/>
    </source>
</evidence>
<proteinExistence type="predicted"/>
<dbReference type="Pfam" id="PF07669">
    <property type="entry name" value="Eco57I"/>
    <property type="match status" value="1"/>
</dbReference>
<keyword evidence="2" id="KW-0489">Methyltransferase</keyword>
<evidence type="ECO:0000259" key="8">
    <source>
        <dbReference type="Pfam" id="PF04313"/>
    </source>
</evidence>
<dbReference type="Gene3D" id="3.40.50.150">
    <property type="entry name" value="Vaccinia Virus protein VP39"/>
    <property type="match status" value="1"/>
</dbReference>
<dbReference type="GO" id="GO:0009307">
    <property type="term" value="P:DNA restriction-modification system"/>
    <property type="evidence" value="ECO:0007669"/>
    <property type="project" value="UniProtKB-KW"/>
</dbReference>
<evidence type="ECO:0000313" key="11">
    <source>
        <dbReference type="EMBL" id="AKQ41535.2"/>
    </source>
</evidence>
<keyword evidence="5" id="KW-0680">Restriction system</keyword>
<dbReference type="Pfam" id="PF12950">
    <property type="entry name" value="TaqI_C"/>
    <property type="match status" value="1"/>
</dbReference>
<evidence type="ECO:0000259" key="9">
    <source>
        <dbReference type="Pfam" id="PF07669"/>
    </source>
</evidence>
<keyword evidence="6" id="KW-0238">DNA-binding</keyword>
<dbReference type="SUPFAM" id="SSF53335">
    <property type="entry name" value="S-adenosyl-L-methionine-dependent methyltransferases"/>
    <property type="match status" value="1"/>
</dbReference>
<accession>A0A0H4VAQ1</accession>
<evidence type="ECO:0000259" key="10">
    <source>
        <dbReference type="Pfam" id="PF12950"/>
    </source>
</evidence>
<dbReference type="GO" id="GO:0003677">
    <property type="term" value="F:DNA binding"/>
    <property type="evidence" value="ECO:0007669"/>
    <property type="project" value="UniProtKB-KW"/>
</dbReference>
<dbReference type="InterPro" id="IPR025931">
    <property type="entry name" value="TaqI_C"/>
</dbReference>
<dbReference type="Proteomes" id="UP000059113">
    <property type="component" value="Chromosome"/>
</dbReference>
<evidence type="ECO:0000256" key="1">
    <source>
        <dbReference type="ARBA" id="ARBA00011900"/>
    </source>
</evidence>
<evidence type="ECO:0000256" key="5">
    <source>
        <dbReference type="ARBA" id="ARBA00022747"/>
    </source>
</evidence>
<dbReference type="AlphaFoldDB" id="A0A0H4VAQ1"/>
<dbReference type="EC" id="2.1.1.72" evidence="1"/>
<dbReference type="GO" id="GO:0032259">
    <property type="term" value="P:methylation"/>
    <property type="evidence" value="ECO:0007669"/>
    <property type="project" value="UniProtKB-KW"/>
</dbReference>
<feature type="domain" description="TaqI-like C-terminal specificity" evidence="10">
    <location>
        <begin position="781"/>
        <end position="896"/>
    </location>
</feature>
<keyword evidence="4" id="KW-0949">S-adenosyl-L-methionine</keyword>
<dbReference type="Pfam" id="PF04313">
    <property type="entry name" value="HSDR_N"/>
    <property type="match status" value="1"/>
</dbReference>
<dbReference type="InterPro" id="IPR007409">
    <property type="entry name" value="Restrct_endonuc_type1_HsdR_N"/>
</dbReference>